<keyword evidence="9 18" id="KW-0812">Transmembrane</keyword>
<evidence type="ECO:0000313" key="20">
    <source>
        <dbReference type="Proteomes" id="UP000663918"/>
    </source>
</evidence>
<evidence type="ECO:0000256" key="9">
    <source>
        <dbReference type="ARBA" id="ARBA00022692"/>
    </source>
</evidence>
<evidence type="ECO:0000256" key="17">
    <source>
        <dbReference type="RuleBase" id="RU003750"/>
    </source>
</evidence>
<evidence type="ECO:0000256" key="10">
    <source>
        <dbReference type="ARBA" id="ARBA00022989"/>
    </source>
</evidence>
<comment type="similarity">
    <text evidence="4 17">Belongs to the CDP-alcohol phosphatidyltransferase class-I family.</text>
</comment>
<evidence type="ECO:0000256" key="3">
    <source>
        <dbReference type="ARBA" id="ARBA00005189"/>
    </source>
</evidence>
<dbReference type="KEGG" id="bgoe:IFJ75_13815"/>
<comment type="pathway">
    <text evidence="2">Phospholipid metabolism; phosphatidylglycerol biosynthesis; phosphatidylglycerol from CDP-diacylglycerol: step 1/2.</text>
</comment>
<evidence type="ECO:0000256" key="15">
    <source>
        <dbReference type="ARBA" id="ARBA00048586"/>
    </source>
</evidence>
<dbReference type="AlphaFoldDB" id="A0A975C1Z4"/>
<name>A0A975C1Z4_9CAUL</name>
<proteinExistence type="inferred from homology"/>
<dbReference type="InterPro" id="IPR048254">
    <property type="entry name" value="CDP_ALCOHOL_P_TRANSF_CS"/>
</dbReference>
<keyword evidence="14" id="KW-1208">Phospholipid metabolism</keyword>
<dbReference type="Proteomes" id="UP000663918">
    <property type="component" value="Chromosome"/>
</dbReference>
<keyword evidence="12 18" id="KW-0472">Membrane</keyword>
<sequence length="218" mass="24026">MTPAHHANPIPNILTGIRLFAGVVMFLILAGATGGFGPLSAYLDPDDQFALYRAAFWIFVVAASTDWVDGYLARRWNATTRWGAILDPIADKILVTGAILGVLTSGSVPQIAIPCGLILFREFAVSALRETVAGKVKLDVTLLAKWKTTLQMVALGAQLLARNWDGFGWDLDYIDQFQLVADTLIWAAAFATLWTGWQYFDKARREMNKPEVVKLDPL</sequence>
<evidence type="ECO:0000256" key="18">
    <source>
        <dbReference type="SAM" id="Phobius"/>
    </source>
</evidence>
<protein>
    <recommendedName>
        <fullName evidence="6 16">CDP-diacylglycerol--glycerol-3-phosphate 3-phosphatidyltransferase</fullName>
        <ecNumber evidence="5 16">2.7.8.5</ecNumber>
    </recommendedName>
</protein>
<evidence type="ECO:0000256" key="11">
    <source>
        <dbReference type="ARBA" id="ARBA00023098"/>
    </source>
</evidence>
<feature type="transmembrane region" description="Helical" evidence="18">
    <location>
        <begin position="12"/>
        <end position="34"/>
    </location>
</feature>
<evidence type="ECO:0000256" key="4">
    <source>
        <dbReference type="ARBA" id="ARBA00010441"/>
    </source>
</evidence>
<evidence type="ECO:0000256" key="13">
    <source>
        <dbReference type="ARBA" id="ARBA00023209"/>
    </source>
</evidence>
<keyword evidence="13" id="KW-0594">Phospholipid biosynthesis</keyword>
<accession>A0A975C1Z4</accession>
<dbReference type="EC" id="2.7.8.5" evidence="5 16"/>
<evidence type="ECO:0000256" key="5">
    <source>
        <dbReference type="ARBA" id="ARBA00013170"/>
    </source>
</evidence>
<gene>
    <name evidence="19" type="primary">pgsA</name>
    <name evidence="19" type="ORF">IFJ75_13815</name>
</gene>
<evidence type="ECO:0000256" key="1">
    <source>
        <dbReference type="ARBA" id="ARBA00004141"/>
    </source>
</evidence>
<dbReference type="InterPro" id="IPR043130">
    <property type="entry name" value="CDP-OH_PTrfase_TM_dom"/>
</dbReference>
<comment type="pathway">
    <text evidence="3">Lipid metabolism.</text>
</comment>
<feature type="transmembrane region" description="Helical" evidence="18">
    <location>
        <begin position="93"/>
        <end position="120"/>
    </location>
</feature>
<comment type="catalytic activity">
    <reaction evidence="15">
        <text>a CDP-1,2-diacyl-sn-glycerol + sn-glycerol 3-phosphate = a 1,2-diacyl-sn-glycero-3-phospho-(1'-sn-glycero-3'-phosphate) + CMP + H(+)</text>
        <dbReference type="Rhea" id="RHEA:12593"/>
        <dbReference type="ChEBI" id="CHEBI:15378"/>
        <dbReference type="ChEBI" id="CHEBI:57597"/>
        <dbReference type="ChEBI" id="CHEBI:58332"/>
        <dbReference type="ChEBI" id="CHEBI:60110"/>
        <dbReference type="ChEBI" id="CHEBI:60377"/>
        <dbReference type="EC" id="2.7.8.5"/>
    </reaction>
</comment>
<keyword evidence="11" id="KW-0443">Lipid metabolism</keyword>
<dbReference type="InterPro" id="IPR000462">
    <property type="entry name" value="CDP-OH_P_trans"/>
</dbReference>
<evidence type="ECO:0000256" key="16">
    <source>
        <dbReference type="NCBIfam" id="TIGR00560"/>
    </source>
</evidence>
<keyword evidence="7" id="KW-0444">Lipid biosynthesis</keyword>
<feature type="transmembrane region" description="Helical" evidence="18">
    <location>
        <begin position="179"/>
        <end position="200"/>
    </location>
</feature>
<dbReference type="GO" id="GO:0046474">
    <property type="term" value="P:glycerophospholipid biosynthetic process"/>
    <property type="evidence" value="ECO:0007669"/>
    <property type="project" value="TreeGrafter"/>
</dbReference>
<dbReference type="PROSITE" id="PS00379">
    <property type="entry name" value="CDP_ALCOHOL_P_TRANSF"/>
    <property type="match status" value="1"/>
</dbReference>
<keyword evidence="8 17" id="KW-0808">Transferase</keyword>
<dbReference type="InterPro" id="IPR050324">
    <property type="entry name" value="CDP-alcohol_PTase-I"/>
</dbReference>
<keyword evidence="10 18" id="KW-1133">Transmembrane helix</keyword>
<dbReference type="EMBL" id="CP062222">
    <property type="protein sequence ID" value="QTC90345.1"/>
    <property type="molecule type" value="Genomic_DNA"/>
</dbReference>
<comment type="subcellular location">
    <subcellularLocation>
        <location evidence="1">Membrane</location>
        <topology evidence="1">Multi-pass membrane protein</topology>
    </subcellularLocation>
</comment>
<reference evidence="19" key="1">
    <citation type="submission" date="2020-09" db="EMBL/GenBank/DDBJ databases">
        <title>Brevundimonas sp. LVF2 isolated from a puddle in Goettingen, Germany.</title>
        <authorList>
            <person name="Friedrich I."/>
            <person name="Klassen A."/>
            <person name="Hannes N."/>
            <person name="Schneider D."/>
            <person name="Hertel R."/>
            <person name="Daniel R."/>
        </authorList>
    </citation>
    <scope>NUCLEOTIDE SEQUENCE</scope>
    <source>
        <strain evidence="19">LVF2</strain>
    </source>
</reference>
<evidence type="ECO:0000256" key="14">
    <source>
        <dbReference type="ARBA" id="ARBA00023264"/>
    </source>
</evidence>
<feature type="transmembrane region" description="Helical" evidence="18">
    <location>
        <begin position="54"/>
        <end position="72"/>
    </location>
</feature>
<dbReference type="NCBIfam" id="TIGR00560">
    <property type="entry name" value="pgsA"/>
    <property type="match status" value="1"/>
</dbReference>
<dbReference type="GO" id="GO:0008444">
    <property type="term" value="F:CDP-diacylglycerol-glycerol-3-phosphate 3-phosphatidyltransferase activity"/>
    <property type="evidence" value="ECO:0007669"/>
    <property type="project" value="UniProtKB-UniRule"/>
</dbReference>
<keyword evidence="20" id="KW-1185">Reference proteome</keyword>
<evidence type="ECO:0000256" key="12">
    <source>
        <dbReference type="ARBA" id="ARBA00023136"/>
    </source>
</evidence>
<dbReference type="PANTHER" id="PTHR14269">
    <property type="entry name" value="CDP-DIACYLGLYCEROL--GLYCEROL-3-PHOSPHATE 3-PHOSPHATIDYLTRANSFERASE-RELATED"/>
    <property type="match status" value="1"/>
</dbReference>
<organism evidence="19 20">
    <name type="scientific">Brevundimonas goettingensis</name>
    <dbReference type="NCBI Taxonomy" id="2774190"/>
    <lineage>
        <taxon>Bacteria</taxon>
        <taxon>Pseudomonadati</taxon>
        <taxon>Pseudomonadota</taxon>
        <taxon>Alphaproteobacteria</taxon>
        <taxon>Caulobacterales</taxon>
        <taxon>Caulobacteraceae</taxon>
        <taxon>Brevundimonas</taxon>
    </lineage>
</organism>
<dbReference type="GO" id="GO:0016020">
    <property type="term" value="C:membrane"/>
    <property type="evidence" value="ECO:0007669"/>
    <property type="project" value="UniProtKB-SubCell"/>
</dbReference>
<evidence type="ECO:0000256" key="2">
    <source>
        <dbReference type="ARBA" id="ARBA00005042"/>
    </source>
</evidence>
<dbReference type="PANTHER" id="PTHR14269:SF62">
    <property type="entry name" value="CDP-DIACYLGLYCEROL--GLYCEROL-3-PHOSPHATE 3-PHOSPHATIDYLTRANSFERASE 1, CHLOROPLASTIC"/>
    <property type="match status" value="1"/>
</dbReference>
<evidence type="ECO:0000313" key="19">
    <source>
        <dbReference type="EMBL" id="QTC90345.1"/>
    </source>
</evidence>
<dbReference type="InterPro" id="IPR004570">
    <property type="entry name" value="Phosphatidylglycerol_P_synth"/>
</dbReference>
<dbReference type="PIRSF" id="PIRSF000847">
    <property type="entry name" value="Phos_ph_gly_syn"/>
    <property type="match status" value="1"/>
</dbReference>
<dbReference type="Gene3D" id="1.20.120.1760">
    <property type="match status" value="1"/>
</dbReference>
<dbReference type="Pfam" id="PF01066">
    <property type="entry name" value="CDP-OH_P_transf"/>
    <property type="match status" value="1"/>
</dbReference>
<evidence type="ECO:0000256" key="6">
    <source>
        <dbReference type="ARBA" id="ARBA00014944"/>
    </source>
</evidence>
<evidence type="ECO:0000256" key="7">
    <source>
        <dbReference type="ARBA" id="ARBA00022516"/>
    </source>
</evidence>
<dbReference type="RefSeq" id="WP_207868762.1">
    <property type="nucleotide sequence ID" value="NZ_CP062222.1"/>
</dbReference>
<evidence type="ECO:0000256" key="8">
    <source>
        <dbReference type="ARBA" id="ARBA00022679"/>
    </source>
</evidence>